<dbReference type="Gene3D" id="1.20.144.10">
    <property type="entry name" value="Phosphatidic acid phosphatase type 2/haloperoxidase"/>
    <property type="match status" value="1"/>
</dbReference>
<evidence type="ECO:0000259" key="2">
    <source>
        <dbReference type="SMART" id="SM00014"/>
    </source>
</evidence>
<dbReference type="Pfam" id="PF01569">
    <property type="entry name" value="PAP2"/>
    <property type="match status" value="1"/>
</dbReference>
<keyword evidence="1" id="KW-0472">Membrane</keyword>
<gene>
    <name evidence="3" type="ORF">DWV00_05440</name>
</gene>
<reference evidence="3 4" key="1">
    <citation type="submission" date="2018-08" db="EMBL/GenBank/DDBJ databases">
        <title>Paraburkholderia sp. DHOM06 isolated from forest soil.</title>
        <authorList>
            <person name="Gao Z.-H."/>
            <person name="Qiu L.-H."/>
        </authorList>
    </citation>
    <scope>NUCLEOTIDE SEQUENCE [LARGE SCALE GENOMIC DNA]</scope>
    <source>
        <strain evidence="3 4">DHOM06</strain>
    </source>
</reference>
<feature type="transmembrane region" description="Helical" evidence="1">
    <location>
        <begin position="34"/>
        <end position="52"/>
    </location>
</feature>
<dbReference type="AlphaFoldDB" id="A0A3D8K4Q1"/>
<organism evidence="3 4">
    <name type="scientific">Trinickia dinghuensis</name>
    <dbReference type="NCBI Taxonomy" id="2291023"/>
    <lineage>
        <taxon>Bacteria</taxon>
        <taxon>Pseudomonadati</taxon>
        <taxon>Pseudomonadota</taxon>
        <taxon>Betaproteobacteria</taxon>
        <taxon>Burkholderiales</taxon>
        <taxon>Burkholderiaceae</taxon>
        <taxon>Trinickia</taxon>
    </lineage>
</organism>
<evidence type="ECO:0000256" key="1">
    <source>
        <dbReference type="SAM" id="Phobius"/>
    </source>
</evidence>
<sequence length="202" mass="21682">MSLTELEALNRALFLAIDATSATPVWLIGTARIVANDLIWSIPLVLAGLWLTGDARRRETALRACVVALVALGVNQLIGLAWQHPRPFAIGLGQTFLAHAPDSSFPSDHGTVFSAIFITLFARGMSRLGALTLVCGIAVAWARVFLGVHFPFDMIGAFGVAAATYAVITPLWNYAGSQLTSLAVAAHRRLFAAPIRHGWLRP</sequence>
<accession>A0A3D8K4Q1</accession>
<feature type="transmembrane region" description="Helical" evidence="1">
    <location>
        <begin position="12"/>
        <end position="28"/>
    </location>
</feature>
<dbReference type="InterPro" id="IPR036938">
    <property type="entry name" value="PAP2/HPO_sf"/>
</dbReference>
<dbReference type="PANTHER" id="PTHR14969:SF13">
    <property type="entry name" value="AT30094P"/>
    <property type="match status" value="1"/>
</dbReference>
<keyword evidence="1" id="KW-0812">Transmembrane</keyword>
<feature type="transmembrane region" description="Helical" evidence="1">
    <location>
        <begin position="154"/>
        <end position="172"/>
    </location>
</feature>
<comment type="caution">
    <text evidence="3">The sequence shown here is derived from an EMBL/GenBank/DDBJ whole genome shotgun (WGS) entry which is preliminary data.</text>
</comment>
<dbReference type="GO" id="GO:0050380">
    <property type="term" value="F:undecaprenyl-diphosphatase activity"/>
    <property type="evidence" value="ECO:0007669"/>
    <property type="project" value="InterPro"/>
</dbReference>
<protein>
    <submittedName>
        <fullName evidence="3">Phosphatase PAP2 family protein</fullName>
    </submittedName>
</protein>
<evidence type="ECO:0000313" key="4">
    <source>
        <dbReference type="Proteomes" id="UP000256838"/>
    </source>
</evidence>
<dbReference type="InterPro" id="IPR000326">
    <property type="entry name" value="PAP2/HPO"/>
</dbReference>
<dbReference type="SUPFAM" id="SSF48317">
    <property type="entry name" value="Acid phosphatase/Vanadium-dependent haloperoxidase"/>
    <property type="match status" value="1"/>
</dbReference>
<dbReference type="RefSeq" id="WP_115532523.1">
    <property type="nucleotide sequence ID" value="NZ_QRGA01000003.1"/>
</dbReference>
<dbReference type="PANTHER" id="PTHR14969">
    <property type="entry name" value="SPHINGOSINE-1-PHOSPHATE PHOSPHOHYDROLASE"/>
    <property type="match status" value="1"/>
</dbReference>
<evidence type="ECO:0000313" key="3">
    <source>
        <dbReference type="EMBL" id="RDU99855.1"/>
    </source>
</evidence>
<feature type="domain" description="Phosphatidic acid phosphatase type 2/haloperoxidase" evidence="2">
    <location>
        <begin position="61"/>
        <end position="169"/>
    </location>
</feature>
<keyword evidence="1" id="KW-1133">Transmembrane helix</keyword>
<feature type="transmembrane region" description="Helical" evidence="1">
    <location>
        <begin position="103"/>
        <end position="121"/>
    </location>
</feature>
<dbReference type="EMBL" id="QRGA01000003">
    <property type="protein sequence ID" value="RDU99855.1"/>
    <property type="molecule type" value="Genomic_DNA"/>
</dbReference>
<keyword evidence="4" id="KW-1185">Reference proteome</keyword>
<dbReference type="Proteomes" id="UP000256838">
    <property type="component" value="Unassembled WGS sequence"/>
</dbReference>
<feature type="transmembrane region" description="Helical" evidence="1">
    <location>
        <begin position="64"/>
        <end position="83"/>
    </location>
</feature>
<dbReference type="SMART" id="SM00014">
    <property type="entry name" value="acidPPc"/>
    <property type="match status" value="1"/>
</dbReference>
<dbReference type="CDD" id="cd03385">
    <property type="entry name" value="PAP2_BcrC_like"/>
    <property type="match status" value="1"/>
</dbReference>
<proteinExistence type="predicted"/>
<feature type="transmembrane region" description="Helical" evidence="1">
    <location>
        <begin position="128"/>
        <end position="148"/>
    </location>
</feature>
<dbReference type="OrthoDB" id="9801622at2"/>
<dbReference type="InterPro" id="IPR033879">
    <property type="entry name" value="UPP_Pase"/>
</dbReference>
<name>A0A3D8K4Q1_9BURK</name>
<dbReference type="GO" id="GO:0005886">
    <property type="term" value="C:plasma membrane"/>
    <property type="evidence" value="ECO:0007669"/>
    <property type="project" value="InterPro"/>
</dbReference>